<comment type="caution">
    <text evidence="3">The sequence shown here is derived from an EMBL/GenBank/DDBJ whole genome shotgun (WGS) entry which is preliminary data.</text>
</comment>
<dbReference type="Pfam" id="PF01477">
    <property type="entry name" value="PLAT"/>
    <property type="match status" value="1"/>
</dbReference>
<evidence type="ECO:0000256" key="1">
    <source>
        <dbReference type="SAM" id="SignalP"/>
    </source>
</evidence>
<dbReference type="InterPro" id="IPR036392">
    <property type="entry name" value="PLAT/LH2_dom_sf"/>
</dbReference>
<evidence type="ECO:0000259" key="2">
    <source>
        <dbReference type="PROSITE" id="PS50095"/>
    </source>
</evidence>
<dbReference type="Proteomes" id="UP000659223">
    <property type="component" value="Unassembled WGS sequence"/>
</dbReference>
<reference evidence="4" key="1">
    <citation type="journal article" date="2019" name="Int. J. Syst. Evol. Microbiol.">
        <title>The Global Catalogue of Microorganisms (GCM) 10K type strain sequencing project: providing services to taxonomists for standard genome sequencing and annotation.</title>
        <authorList>
            <consortium name="The Broad Institute Genomics Platform"/>
            <consortium name="The Broad Institute Genome Sequencing Center for Infectious Disease"/>
            <person name="Wu L."/>
            <person name="Ma J."/>
        </authorList>
    </citation>
    <scope>NUCLEOTIDE SEQUENCE [LARGE SCALE GENOMIC DNA]</scope>
    <source>
        <strain evidence="4">JCM 4586</strain>
    </source>
</reference>
<dbReference type="SUPFAM" id="SSF49723">
    <property type="entry name" value="Lipase/lipooxygenase domain (PLAT/LH2 domain)"/>
    <property type="match status" value="1"/>
</dbReference>
<dbReference type="PANTHER" id="PTHR31718">
    <property type="entry name" value="PLAT DOMAIN-CONTAINING PROTEIN"/>
    <property type="match status" value="1"/>
</dbReference>
<dbReference type="Gene3D" id="2.60.60.20">
    <property type="entry name" value="PLAT/LH2 domain"/>
    <property type="match status" value="1"/>
</dbReference>
<evidence type="ECO:0000313" key="4">
    <source>
        <dbReference type="Proteomes" id="UP000659223"/>
    </source>
</evidence>
<dbReference type="EMBL" id="BMUT01000003">
    <property type="protein sequence ID" value="GGX75686.1"/>
    <property type="molecule type" value="Genomic_DNA"/>
</dbReference>
<accession>A0ABQ2YAT0</accession>
<gene>
    <name evidence="3" type="ORF">GCM10010324_21450</name>
</gene>
<organism evidence="3 4">
    <name type="scientific">Streptomyces hiroshimensis</name>
    <dbReference type="NCBI Taxonomy" id="66424"/>
    <lineage>
        <taxon>Bacteria</taxon>
        <taxon>Bacillati</taxon>
        <taxon>Actinomycetota</taxon>
        <taxon>Actinomycetes</taxon>
        <taxon>Kitasatosporales</taxon>
        <taxon>Streptomycetaceae</taxon>
        <taxon>Streptomyces</taxon>
    </lineage>
</organism>
<keyword evidence="1" id="KW-0732">Signal</keyword>
<feature type="chain" id="PRO_5046808396" description="PLAT domain-containing protein" evidence="1">
    <location>
        <begin position="43"/>
        <end position="195"/>
    </location>
</feature>
<evidence type="ECO:0000313" key="3">
    <source>
        <dbReference type="EMBL" id="GGX75686.1"/>
    </source>
</evidence>
<name>A0ABQ2YAT0_9ACTN</name>
<dbReference type="InterPro" id="IPR001024">
    <property type="entry name" value="PLAT/LH2_dom"/>
</dbReference>
<keyword evidence="4" id="KW-1185">Reference proteome</keyword>
<feature type="signal peptide" evidence="1">
    <location>
        <begin position="1"/>
        <end position="42"/>
    </location>
</feature>
<feature type="domain" description="PLAT" evidence="2">
    <location>
        <begin position="48"/>
        <end position="172"/>
    </location>
</feature>
<proteinExistence type="predicted"/>
<sequence length="195" mass="22203">MSAMCPRWTPPESYCRARRLVKRLGIAVVAVAALTAAPAAQAAPSPVDIYTITIHTCDRRYAGTDNTPQVRVTNARGQHSSWTKLDKPGYNDFERGDRDSYPVPVPMGFGQPTRIQLWKGGRDDWCFDSVIFSAPGGSPSADADMPRGSYYDRVYTWLTNTRTRREVQGERAFNVVDYYYQRYTPEWRLLAWLPR</sequence>
<dbReference type="PANTHER" id="PTHR31718:SF60">
    <property type="entry name" value="LIPOXYGENASE HOMOLOGY DOMAIN-CONTAINING PROTEIN 1"/>
    <property type="match status" value="1"/>
</dbReference>
<dbReference type="RefSeq" id="WP_190021404.1">
    <property type="nucleotide sequence ID" value="NZ_BMUT01000003.1"/>
</dbReference>
<dbReference type="PROSITE" id="PS50095">
    <property type="entry name" value="PLAT"/>
    <property type="match status" value="1"/>
</dbReference>
<protein>
    <recommendedName>
        <fullName evidence="2">PLAT domain-containing protein</fullName>
    </recommendedName>
</protein>